<dbReference type="PANTHER" id="PTHR46696:SF6">
    <property type="entry name" value="P450, PUTATIVE (EUROFUNG)-RELATED"/>
    <property type="match status" value="1"/>
</dbReference>
<dbReference type="SUPFAM" id="SSF48264">
    <property type="entry name" value="Cytochrome P450"/>
    <property type="match status" value="1"/>
</dbReference>
<dbReference type="InterPro" id="IPR017972">
    <property type="entry name" value="Cyt_P450_CS"/>
</dbReference>
<dbReference type="Pfam" id="PF00067">
    <property type="entry name" value="p450"/>
    <property type="match status" value="2"/>
</dbReference>
<proteinExistence type="inferred from homology"/>
<protein>
    <submittedName>
        <fullName evidence="3">Cytochrome P450</fullName>
    </submittedName>
</protein>
<comment type="similarity">
    <text evidence="1 2">Belongs to the cytochrome P450 family.</text>
</comment>
<keyword evidence="2" id="KW-0349">Heme</keyword>
<dbReference type="InterPro" id="IPR001128">
    <property type="entry name" value="Cyt_P450"/>
</dbReference>
<dbReference type="RefSeq" id="WP_244728994.1">
    <property type="nucleotide sequence ID" value="NZ_CP095045.1"/>
</dbReference>
<gene>
    <name evidence="3" type="ORF">MUN78_04175</name>
</gene>
<evidence type="ECO:0000313" key="3">
    <source>
        <dbReference type="EMBL" id="UOQ58048.1"/>
    </source>
</evidence>
<evidence type="ECO:0000256" key="1">
    <source>
        <dbReference type="ARBA" id="ARBA00010617"/>
    </source>
</evidence>
<dbReference type="Proteomes" id="UP000831786">
    <property type="component" value="Chromosome"/>
</dbReference>
<accession>A0ABY4FP36</accession>
<dbReference type="Gene3D" id="1.10.630.10">
    <property type="entry name" value="Cytochrome P450"/>
    <property type="match status" value="1"/>
</dbReference>
<dbReference type="PROSITE" id="PS00086">
    <property type="entry name" value="CYTOCHROME_P450"/>
    <property type="match status" value="1"/>
</dbReference>
<keyword evidence="2" id="KW-0408">Iron</keyword>
<keyword evidence="2" id="KW-0560">Oxidoreductase</keyword>
<reference evidence="3 4" key="1">
    <citation type="submission" date="2022-04" db="EMBL/GenBank/DDBJ databases">
        <title>Leucobacter sp. isolated from rhizosphere of garlic.</title>
        <authorList>
            <person name="Won M."/>
            <person name="Lee C.-M."/>
            <person name="Woen H.-Y."/>
            <person name="Kwon S.-W."/>
        </authorList>
    </citation>
    <scope>NUCLEOTIDE SEQUENCE [LARGE SCALE GENOMIC DNA]</scope>
    <source>
        <strain evidence="3 4">H21R-40</strain>
    </source>
</reference>
<name>A0ABY4FP36_9MICO</name>
<evidence type="ECO:0000256" key="2">
    <source>
        <dbReference type="RuleBase" id="RU000461"/>
    </source>
</evidence>
<dbReference type="PRINTS" id="PR00359">
    <property type="entry name" value="BP450"/>
</dbReference>
<dbReference type="EMBL" id="CP095045">
    <property type="protein sequence ID" value="UOQ58048.1"/>
    <property type="molecule type" value="Genomic_DNA"/>
</dbReference>
<sequence>MTAQSTTDPVPYLDISAPEFAMNSEAVREARARSWYARTNYGYGVLRYREVTELLKHRSLDQGSAKWPDHHGVHSGVFYEWWAKNLLVLEGTEHDRIRRLLNPAFSPGVARRLEPEFTRIAEELIAGMIAKHERGEQVEFVADFSEPFATRALCAMMGLPHEHWPFIASRANTVGYALSVTIKEDIERVDVAVQELYDFVDRLIEERREAPGEDMVSHLLEVSRGDGDSLSDTELRNALVLMLFGGMDTTRNQLGLILQTFMRNPDQWELLASRPGELTRPALEEALRVNPTTRWVTREANEDFEFNGLEIAKGTTVHLFTMSSGTDPEAFPDPEIDIQVGGRKQHHTFGGGVHKCIGHFIARADMSVALPLLAQAITDVRCPGGDAWLPDSGNHGPIRLPIDFAVR</sequence>
<keyword evidence="4" id="KW-1185">Reference proteome</keyword>
<keyword evidence="2" id="KW-0479">Metal-binding</keyword>
<dbReference type="InterPro" id="IPR002397">
    <property type="entry name" value="Cyt_P450_B"/>
</dbReference>
<organism evidence="3 4">
    <name type="scientific">Leucobacter allii</name>
    <dbReference type="NCBI Taxonomy" id="2932247"/>
    <lineage>
        <taxon>Bacteria</taxon>
        <taxon>Bacillati</taxon>
        <taxon>Actinomycetota</taxon>
        <taxon>Actinomycetes</taxon>
        <taxon>Micrococcales</taxon>
        <taxon>Microbacteriaceae</taxon>
        <taxon>Leucobacter</taxon>
    </lineage>
</organism>
<dbReference type="PANTHER" id="PTHR46696">
    <property type="entry name" value="P450, PUTATIVE (EUROFUNG)-RELATED"/>
    <property type="match status" value="1"/>
</dbReference>
<dbReference type="InterPro" id="IPR036396">
    <property type="entry name" value="Cyt_P450_sf"/>
</dbReference>
<evidence type="ECO:0000313" key="4">
    <source>
        <dbReference type="Proteomes" id="UP000831786"/>
    </source>
</evidence>
<keyword evidence="2" id="KW-0503">Monooxygenase</keyword>